<name>A0A077NCS8_XENBV</name>
<protein>
    <submittedName>
        <fullName evidence="2">Uncharacterized protein</fullName>
    </submittedName>
</protein>
<organism evidence="2 3">
    <name type="scientific">Xenorhabdus bovienii str. puntauvense</name>
    <dbReference type="NCBI Taxonomy" id="1398201"/>
    <lineage>
        <taxon>Bacteria</taxon>
        <taxon>Pseudomonadati</taxon>
        <taxon>Pseudomonadota</taxon>
        <taxon>Gammaproteobacteria</taxon>
        <taxon>Enterobacterales</taxon>
        <taxon>Morganellaceae</taxon>
        <taxon>Xenorhabdus</taxon>
    </lineage>
</organism>
<evidence type="ECO:0000313" key="2">
    <source>
        <dbReference type="EMBL" id="CDG96183.1"/>
    </source>
</evidence>
<dbReference type="EMBL" id="CBSW010000109">
    <property type="protein sequence ID" value="CDG96183.1"/>
    <property type="molecule type" value="Genomic_DNA"/>
</dbReference>
<gene>
    <name evidence="2" type="ORF">XBP1_1970005</name>
</gene>
<keyword evidence="1" id="KW-0812">Transmembrane</keyword>
<dbReference type="Proteomes" id="UP000028511">
    <property type="component" value="Unassembled WGS sequence"/>
</dbReference>
<comment type="caution">
    <text evidence="2">The sequence shown here is derived from an EMBL/GenBank/DDBJ whole genome shotgun (WGS) entry which is preliminary data.</text>
</comment>
<accession>A0A077NCS8</accession>
<proteinExistence type="predicted"/>
<keyword evidence="1" id="KW-0472">Membrane</keyword>
<evidence type="ECO:0000313" key="3">
    <source>
        <dbReference type="Proteomes" id="UP000028511"/>
    </source>
</evidence>
<reference evidence="2" key="1">
    <citation type="submission" date="2013-07" db="EMBL/GenBank/DDBJ databases">
        <title>Sub-species coevolution in mutualistic symbiosis.</title>
        <authorList>
            <person name="Murfin K."/>
            <person name="Klassen J."/>
            <person name="Lee M."/>
            <person name="Forst S."/>
            <person name="Stock P."/>
            <person name="Goodrich-Blair H."/>
        </authorList>
    </citation>
    <scope>NUCLEOTIDE SEQUENCE [LARGE SCALE GENOMIC DNA]</scope>
    <source>
        <strain evidence="2">Puntauvense</strain>
    </source>
</reference>
<feature type="transmembrane region" description="Helical" evidence="1">
    <location>
        <begin position="31"/>
        <end position="54"/>
    </location>
</feature>
<dbReference type="AlphaFoldDB" id="A0A077NCS8"/>
<keyword evidence="1" id="KW-1133">Transmembrane helix</keyword>
<evidence type="ECO:0000256" key="1">
    <source>
        <dbReference type="SAM" id="Phobius"/>
    </source>
</evidence>
<dbReference type="HOGENOM" id="CLU_2940840_0_0_6"/>
<sequence length="60" mass="7252">MEEVYNGFIFSQTIVYFCYEIKLTIYSFKPIYLLLCVIFYWVFLSVFNDLITIFSHDKGD</sequence>